<accession>A0ABQ1YEE8</accession>
<gene>
    <name evidence="2" type="ORF">GCM10008013_19330</name>
</gene>
<evidence type="ECO:0000313" key="2">
    <source>
        <dbReference type="EMBL" id="GGH21433.1"/>
    </source>
</evidence>
<proteinExistence type="predicted"/>
<feature type="transmembrane region" description="Helical" evidence="1">
    <location>
        <begin position="54"/>
        <end position="72"/>
    </location>
</feature>
<keyword evidence="1" id="KW-0472">Membrane</keyword>
<dbReference type="Proteomes" id="UP000659344">
    <property type="component" value="Unassembled WGS sequence"/>
</dbReference>
<protein>
    <recommendedName>
        <fullName evidence="4">DUF4367 domain-containing protein</fullName>
    </recommendedName>
</protein>
<organism evidence="2 3">
    <name type="scientific">Paenibacillus segetis</name>
    <dbReference type="NCBI Taxonomy" id="1325360"/>
    <lineage>
        <taxon>Bacteria</taxon>
        <taxon>Bacillati</taxon>
        <taxon>Bacillota</taxon>
        <taxon>Bacilli</taxon>
        <taxon>Bacillales</taxon>
        <taxon>Paenibacillaceae</taxon>
        <taxon>Paenibacillus</taxon>
    </lineage>
</organism>
<dbReference type="EMBL" id="BMFT01000001">
    <property type="protein sequence ID" value="GGH21433.1"/>
    <property type="molecule type" value="Genomic_DNA"/>
</dbReference>
<keyword evidence="1" id="KW-1133">Transmembrane helix</keyword>
<name>A0ABQ1YEE8_9BACL</name>
<keyword evidence="1" id="KW-0812">Transmembrane</keyword>
<keyword evidence="3" id="KW-1185">Reference proteome</keyword>
<sequence length="326" mass="37955">MRDTGESDQDQVLRSMEIREIEEDFNVSPIIMDKIHQVHHFKTPKRKFKGRRPVFITIISAVLLLSSLTAYASSQWIHIRNKEGKIVISTKEQQYNQFGEYFAQLLNKYLDELKKKLDPGELAVYYIKDEQINEADKWNPLRYYYRPILHRNYDDLAKEMKETDAPFIQEPTFVPEGYIFESGNISTQFDYFANTPEYQNILDELKGMAETSQEDKALFYKIVPWSKAVSTIIKYQKGEHELTIIAFAKSSDSPAQIYTNNAEKLIVGGTEMLFYTNSTGSKTQQVGHRLTWLDENKHALFMILDDPKDPLSRDIFAKIAEGMIYQ</sequence>
<evidence type="ECO:0000313" key="3">
    <source>
        <dbReference type="Proteomes" id="UP000659344"/>
    </source>
</evidence>
<evidence type="ECO:0000256" key="1">
    <source>
        <dbReference type="SAM" id="Phobius"/>
    </source>
</evidence>
<evidence type="ECO:0008006" key="4">
    <source>
        <dbReference type="Google" id="ProtNLM"/>
    </source>
</evidence>
<dbReference type="RefSeq" id="WP_188538113.1">
    <property type="nucleotide sequence ID" value="NZ_BMFT01000001.1"/>
</dbReference>
<reference evidence="3" key="1">
    <citation type="journal article" date="2019" name="Int. J. Syst. Evol. Microbiol.">
        <title>The Global Catalogue of Microorganisms (GCM) 10K type strain sequencing project: providing services to taxonomists for standard genome sequencing and annotation.</title>
        <authorList>
            <consortium name="The Broad Institute Genomics Platform"/>
            <consortium name="The Broad Institute Genome Sequencing Center for Infectious Disease"/>
            <person name="Wu L."/>
            <person name="Ma J."/>
        </authorList>
    </citation>
    <scope>NUCLEOTIDE SEQUENCE [LARGE SCALE GENOMIC DNA]</scope>
    <source>
        <strain evidence="3">CGMCC 1.12769</strain>
    </source>
</reference>
<comment type="caution">
    <text evidence="2">The sequence shown here is derived from an EMBL/GenBank/DDBJ whole genome shotgun (WGS) entry which is preliminary data.</text>
</comment>